<dbReference type="GO" id="GO:0006355">
    <property type="term" value="P:regulation of DNA-templated transcription"/>
    <property type="evidence" value="ECO:0007669"/>
    <property type="project" value="InterPro"/>
</dbReference>
<protein>
    <submittedName>
        <fullName evidence="5">Predicted ATPase</fullName>
    </submittedName>
</protein>
<sequence>MRFGVLGPLEVWTTNGRHVKIPEWKVRALLVNLLAQSGRAVTADRLIDDLWGDRPPANPHAVLRSKISQLRRVLRDAEPGLPDPVVRRGASYALDLPADAVDAHRFEALLARAEHLGDRRQRVSVLAEALALWRGPCFAGFADAPFAAGAVARLEERRLTALEEQVALRAELGEDVTLVGELADLVADHPLRERFRAAQMRVLYRLGRQGDALAAYRDLRERLSEELGLEPGPAVVALHQAILRQEESLAAAPAAPPVRRRLTNLPTPLTGLVGRDGAVDEVRALLEAGRLVSLVGPGGVGKTRLAVEAARGLTADFPDGVWLVELAALDRTAGAADPAEADRPALQGLVDRVAAELDVRAPTGARSCVERLADALHDRRLLLVLDNCEHVVDDAAELVRRMLGGLPGLRVLTTSQEPLGVAGEQVWVVPPLALPEPGADHDPARLFRYGAVELFTLRARAGAAGFTIGPENAADVAAVCRRLDGIPLALELAATRVRAMGIRQLAAGLDDRFGLLASGRRSEPARQQTLRAMIDWSWELLSGPERALLRRLAVHADGCTLAAAREVCAGGEVDPAQVPDLLARLIDRSLLVPTEQPDGPRYRLLESVAAYCLEQLSEAGELAEVRARHAEWYTALAEQADERLRGVHQRTALRQMDAEAANFRAALRVCVHRRDAHLALRLTCALAWYWVLRSRVGEGRRALATALTVPGVAPEGLRGTAMTWQAGIAALAGEPPDALIEPRYATAKSYVDDPHDPAGRARAALLLAVVTPLDVTRPAANPVNRLLATFRALGDRWGEAAALAVLAYHAQLRGDFSALRRDAERSLVLFRELGDHWGILQATTPLAELAQFTGEYDRAGRWFADGLHIAQELGLRAEVARQLNGAGRIAQLQGDNVRARELFRRARTLAAEESVKAMEQVADLGLAVADRWEGNLDAAERRLLPWLSWNRRAAWPAGIAAVQAELGFVAEQRGDVDTASERHREGWEAARQTRESRTVALALEGLAGARAVAGDGVGAARLLGAAAATRESVGMALPPAERGDVKRIAALARGALGEDGFKSEFEYGAGLRPEECVARALTERAGTVVADGR</sequence>
<dbReference type="InterPro" id="IPR049945">
    <property type="entry name" value="AAA_22"/>
</dbReference>
<dbReference type="PANTHER" id="PTHR47691:SF3">
    <property type="entry name" value="HTH-TYPE TRANSCRIPTIONAL REGULATOR RV0890C-RELATED"/>
    <property type="match status" value="1"/>
</dbReference>
<dbReference type="PRINTS" id="PR00364">
    <property type="entry name" value="DISEASERSIST"/>
</dbReference>
<evidence type="ECO:0000313" key="5">
    <source>
        <dbReference type="EMBL" id="SCG19481.1"/>
    </source>
</evidence>
<evidence type="ECO:0000256" key="2">
    <source>
        <dbReference type="ARBA" id="ARBA00023125"/>
    </source>
</evidence>
<evidence type="ECO:0000313" key="6">
    <source>
        <dbReference type="Proteomes" id="UP000198251"/>
    </source>
</evidence>
<dbReference type="GeneID" id="95805497"/>
<dbReference type="InterPro" id="IPR027417">
    <property type="entry name" value="P-loop_NTPase"/>
</dbReference>
<dbReference type="InterPro" id="IPR016032">
    <property type="entry name" value="Sig_transdc_resp-reg_C-effctor"/>
</dbReference>
<dbReference type="Pfam" id="PF00486">
    <property type="entry name" value="Trans_reg_C"/>
    <property type="match status" value="1"/>
</dbReference>
<dbReference type="EMBL" id="LT607733">
    <property type="protein sequence ID" value="SCG19481.1"/>
    <property type="molecule type" value="Genomic_DNA"/>
</dbReference>
<dbReference type="RefSeq" id="WP_089002938.1">
    <property type="nucleotide sequence ID" value="NZ_LT607733.1"/>
</dbReference>
<dbReference type="Pfam" id="PF25872">
    <property type="entry name" value="HTH_77"/>
    <property type="match status" value="1"/>
</dbReference>
<dbReference type="GO" id="GO:0000160">
    <property type="term" value="P:phosphorelay signal transduction system"/>
    <property type="evidence" value="ECO:0007669"/>
    <property type="project" value="InterPro"/>
</dbReference>
<dbReference type="SMART" id="SM01043">
    <property type="entry name" value="BTAD"/>
    <property type="match status" value="1"/>
</dbReference>
<dbReference type="Pfam" id="PF13401">
    <property type="entry name" value="AAA_22"/>
    <property type="match status" value="1"/>
</dbReference>
<dbReference type="InterPro" id="IPR001867">
    <property type="entry name" value="OmpR/PhoB-type_DNA-bd"/>
</dbReference>
<gene>
    <name evidence="5" type="ORF">GA0070610_5856</name>
</gene>
<dbReference type="InterPro" id="IPR005158">
    <property type="entry name" value="BTAD"/>
</dbReference>
<reference evidence="5 6" key="1">
    <citation type="submission" date="2016-06" db="EMBL/GenBank/DDBJ databases">
        <authorList>
            <person name="Kjaerup R.B."/>
            <person name="Dalgaard T.S."/>
            <person name="Juul-Madsen H.R."/>
        </authorList>
    </citation>
    <scope>NUCLEOTIDE SEQUENCE [LARGE SCALE GENOMIC DNA]</scope>
    <source>
        <strain evidence="5 6">DSM 43913</strain>
    </source>
</reference>
<accession>A0A1C5GI51</accession>
<dbReference type="SUPFAM" id="SSF48452">
    <property type="entry name" value="TPR-like"/>
    <property type="match status" value="2"/>
</dbReference>
<dbReference type="Gene3D" id="1.25.40.10">
    <property type="entry name" value="Tetratricopeptide repeat domain"/>
    <property type="match status" value="2"/>
</dbReference>
<dbReference type="AlphaFoldDB" id="A0A1C5GI51"/>
<organism evidence="5 6">
    <name type="scientific">Micromonospora echinofusca</name>
    <dbReference type="NCBI Taxonomy" id="47858"/>
    <lineage>
        <taxon>Bacteria</taxon>
        <taxon>Bacillati</taxon>
        <taxon>Actinomycetota</taxon>
        <taxon>Actinomycetes</taxon>
        <taxon>Micromonosporales</taxon>
        <taxon>Micromonosporaceae</taxon>
        <taxon>Micromonospora</taxon>
    </lineage>
</organism>
<dbReference type="GO" id="GO:0003677">
    <property type="term" value="F:DNA binding"/>
    <property type="evidence" value="ECO:0007669"/>
    <property type="project" value="UniProtKB-UniRule"/>
</dbReference>
<dbReference type="Proteomes" id="UP000198251">
    <property type="component" value="Chromosome I"/>
</dbReference>
<feature type="domain" description="OmpR/PhoB-type" evidence="4">
    <location>
        <begin position="1"/>
        <end position="96"/>
    </location>
</feature>
<feature type="DNA-binding region" description="OmpR/PhoB-type" evidence="3">
    <location>
        <begin position="1"/>
        <end position="96"/>
    </location>
</feature>
<dbReference type="SUPFAM" id="SSF46894">
    <property type="entry name" value="C-terminal effector domain of the bipartite response regulators"/>
    <property type="match status" value="1"/>
</dbReference>
<evidence type="ECO:0000259" key="4">
    <source>
        <dbReference type="PROSITE" id="PS51755"/>
    </source>
</evidence>
<dbReference type="InterPro" id="IPR058852">
    <property type="entry name" value="HTH_77"/>
</dbReference>
<dbReference type="Pfam" id="PF03704">
    <property type="entry name" value="BTAD"/>
    <property type="match status" value="1"/>
</dbReference>
<keyword evidence="6" id="KW-1185">Reference proteome</keyword>
<dbReference type="InterPro" id="IPR011990">
    <property type="entry name" value="TPR-like_helical_dom_sf"/>
</dbReference>
<dbReference type="PANTHER" id="PTHR47691">
    <property type="entry name" value="REGULATOR-RELATED"/>
    <property type="match status" value="1"/>
</dbReference>
<keyword evidence="2 3" id="KW-0238">DNA-binding</keyword>
<dbReference type="SUPFAM" id="SSF52540">
    <property type="entry name" value="P-loop containing nucleoside triphosphate hydrolases"/>
    <property type="match status" value="1"/>
</dbReference>
<evidence type="ECO:0000256" key="3">
    <source>
        <dbReference type="PROSITE-ProRule" id="PRU01091"/>
    </source>
</evidence>
<name>A0A1C5GI51_MICEH</name>
<dbReference type="InterPro" id="IPR036388">
    <property type="entry name" value="WH-like_DNA-bd_sf"/>
</dbReference>
<dbReference type="PROSITE" id="PS51755">
    <property type="entry name" value="OMPR_PHOB"/>
    <property type="match status" value="1"/>
</dbReference>
<proteinExistence type="inferred from homology"/>
<dbReference type="CDD" id="cd15831">
    <property type="entry name" value="BTAD"/>
    <property type="match status" value="1"/>
</dbReference>
<dbReference type="Gene3D" id="1.10.10.10">
    <property type="entry name" value="Winged helix-like DNA-binding domain superfamily/Winged helix DNA-binding domain"/>
    <property type="match status" value="1"/>
</dbReference>
<evidence type="ECO:0000256" key="1">
    <source>
        <dbReference type="ARBA" id="ARBA00005820"/>
    </source>
</evidence>
<dbReference type="Gene3D" id="3.40.50.300">
    <property type="entry name" value="P-loop containing nucleotide triphosphate hydrolases"/>
    <property type="match status" value="1"/>
</dbReference>
<comment type="similarity">
    <text evidence="1">Belongs to the AfsR/DnrI/RedD regulatory family.</text>
</comment>
<dbReference type="SMART" id="SM00862">
    <property type="entry name" value="Trans_reg_C"/>
    <property type="match status" value="1"/>
</dbReference>